<dbReference type="Proteomes" id="UP000062645">
    <property type="component" value="Chromosome"/>
</dbReference>
<dbReference type="InterPro" id="IPR006016">
    <property type="entry name" value="UspA"/>
</dbReference>
<feature type="transmembrane region" description="Helical" evidence="7">
    <location>
        <begin position="287"/>
        <end position="303"/>
    </location>
</feature>
<dbReference type="OrthoDB" id="9793589at2"/>
<feature type="transmembrane region" description="Helical" evidence="7">
    <location>
        <begin position="6"/>
        <end position="25"/>
    </location>
</feature>
<dbReference type="RefSeq" id="WP_062294190.1">
    <property type="nucleotide sequence ID" value="NZ_CP012036.1"/>
</dbReference>
<keyword evidence="5" id="KW-0406">Ion transport</keyword>
<feature type="domain" description="Cation/H+ exchanger transmembrane" evidence="9">
    <location>
        <begin position="20"/>
        <end position="400"/>
    </location>
</feature>
<feature type="transmembrane region" description="Helical" evidence="7">
    <location>
        <begin position="134"/>
        <end position="155"/>
    </location>
</feature>
<feature type="transmembrane region" description="Helical" evidence="7">
    <location>
        <begin position="237"/>
        <end position="267"/>
    </location>
</feature>
<keyword evidence="2" id="KW-0813">Transport</keyword>
<dbReference type="GO" id="GO:1902600">
    <property type="term" value="P:proton transmembrane transport"/>
    <property type="evidence" value="ECO:0007669"/>
    <property type="project" value="InterPro"/>
</dbReference>
<feature type="transmembrane region" description="Helical" evidence="7">
    <location>
        <begin position="315"/>
        <end position="338"/>
    </location>
</feature>
<dbReference type="InterPro" id="IPR038770">
    <property type="entry name" value="Na+/solute_symporter_sf"/>
</dbReference>
<evidence type="ECO:0000256" key="2">
    <source>
        <dbReference type="ARBA" id="ARBA00022448"/>
    </source>
</evidence>
<evidence type="ECO:0000259" key="9">
    <source>
        <dbReference type="Pfam" id="PF00999"/>
    </source>
</evidence>
<dbReference type="PANTHER" id="PTHR32468">
    <property type="entry name" value="CATION/H + ANTIPORTER"/>
    <property type="match status" value="1"/>
</dbReference>
<keyword evidence="6 7" id="KW-0472">Membrane</keyword>
<dbReference type="GO" id="GO:0015297">
    <property type="term" value="F:antiporter activity"/>
    <property type="evidence" value="ECO:0007669"/>
    <property type="project" value="InterPro"/>
</dbReference>
<evidence type="ECO:0000256" key="6">
    <source>
        <dbReference type="ARBA" id="ARBA00023136"/>
    </source>
</evidence>
<dbReference type="AlphaFoldDB" id="A0A0M3V5H9"/>
<dbReference type="InterPro" id="IPR050794">
    <property type="entry name" value="CPA2_transporter"/>
</dbReference>
<feature type="transmembrane region" description="Helical" evidence="7">
    <location>
        <begin position="196"/>
        <end position="216"/>
    </location>
</feature>
<dbReference type="InterPro" id="IPR006153">
    <property type="entry name" value="Cation/H_exchanger_TM"/>
</dbReference>
<evidence type="ECO:0000313" key="10">
    <source>
        <dbReference type="EMBL" id="ALF53943.1"/>
    </source>
</evidence>
<feature type="transmembrane region" description="Helical" evidence="7">
    <location>
        <begin position="66"/>
        <end position="87"/>
    </location>
</feature>
<proteinExistence type="predicted"/>
<protein>
    <submittedName>
        <fullName evidence="10">Sodium:proton antiporter</fullName>
    </submittedName>
</protein>
<dbReference type="Gene3D" id="3.40.50.12370">
    <property type="match status" value="1"/>
</dbReference>
<sequence>MHTVILVLIEVLIVIGLSRLIGLAFKSIKQPLVIGEIVAGIMLGPSLFGLVAPHIAASLFPPETIPFLNVLSQVGLIFFMFLIGLELNPKYLSGQLEVAVLTSHVSILVPFSLGTLLAVLLYPLVSNASVSFTAFALFLGAAMSITAFPVLARIITENNLQGTRLGTLALTCAAVDDVTAWCVLAVAIAVARTGNFFGAIPTIIESIVYIGFMLTVGRWFLKRLATYYRRTGRLSQLLLAVIYMAVVGSALITELIGIHLIFGAFLLGAAMPKNADLVRELAVKTEDFVLIFLLPIFFAYSGLRTQIGLLNRPELWLLCGLVLLVAIAGKYLGTYIAARVSGINKREASALGWLMNTRGLTELIVLNIGLELGVISPLVFTMLVIMALVTTFMTSPLLEWTYPKRLIKLDVVEPDLEVETSAETATIVEPAPSYRILVPVANPSTQKGLVQLAVALALNYKQPAVVNPLSLIELQEDYAFESTPVEAERLILQRRLELEELINTLEPPIARSHIHPIIRISSNVARETAQIAEIEQPDLILVGWHRPAFSNNRLGGRVGQILSIAPVDVAVFVDRGSERLENLLVPYSANIHDDLALILAFRLLLNRDTCMLQILQVLRDNHHQDELSYELHKMMEQLPASVRDRIAIKTVESPEPIQAVVEASEAVDLTIAGTSRVWGIERQTLGRYTDALAIQCRSSLLITRRYSQVTSHLASVLPEISNQESTVKQF</sequence>
<dbReference type="GO" id="GO:0016020">
    <property type="term" value="C:membrane"/>
    <property type="evidence" value="ECO:0007669"/>
    <property type="project" value="UniProtKB-SubCell"/>
</dbReference>
<keyword evidence="4 7" id="KW-1133">Transmembrane helix</keyword>
<evidence type="ECO:0000259" key="8">
    <source>
        <dbReference type="Pfam" id="PF00582"/>
    </source>
</evidence>
<dbReference type="SUPFAM" id="SSF52402">
    <property type="entry name" value="Adenine nucleotide alpha hydrolases-like"/>
    <property type="match status" value="1"/>
</dbReference>
<evidence type="ECO:0000256" key="5">
    <source>
        <dbReference type="ARBA" id="ARBA00023065"/>
    </source>
</evidence>
<dbReference type="STRING" id="224013.ACX27_15515"/>
<keyword evidence="3 7" id="KW-0812">Transmembrane</keyword>
<dbReference type="Pfam" id="PF00582">
    <property type="entry name" value="Usp"/>
    <property type="match status" value="1"/>
</dbReference>
<reference evidence="11" key="1">
    <citation type="submission" date="2015-07" db="EMBL/GenBank/DDBJ databases">
        <title>Genome Of Nitrogen-Fixing Cyanobacterium Nostoc piscinale CENA21 From Solimoes/Amazon River Floodplain Sediments And Comparative Genomics To Uncover Biosynthetic Natural Products Potential.</title>
        <authorList>
            <person name="Leao T.F."/>
            <person name="Leao P.N."/>
            <person name="Guimaraes P.I."/>
            <person name="de Melo A.G.C."/>
            <person name="Ramos R.T.J."/>
            <person name="Silva A."/>
            <person name="Fiore M.F."/>
            <person name="Schneider M.P.C."/>
        </authorList>
    </citation>
    <scope>NUCLEOTIDE SEQUENCE [LARGE SCALE GENOMIC DNA]</scope>
    <source>
        <strain evidence="11">CENA21</strain>
    </source>
</reference>
<dbReference type="Gene3D" id="1.20.1530.20">
    <property type="match status" value="1"/>
</dbReference>
<feature type="transmembrane region" description="Helical" evidence="7">
    <location>
        <begin position="37"/>
        <end position="60"/>
    </location>
</feature>
<feature type="transmembrane region" description="Helical" evidence="7">
    <location>
        <begin position="167"/>
        <end position="190"/>
    </location>
</feature>
<dbReference type="PANTHER" id="PTHR32468:SF0">
    <property type="entry name" value="K(+)_H(+) ANTIPORTER 1"/>
    <property type="match status" value="1"/>
</dbReference>
<evidence type="ECO:0000313" key="11">
    <source>
        <dbReference type="Proteomes" id="UP000062645"/>
    </source>
</evidence>
<keyword evidence="11" id="KW-1185">Reference proteome</keyword>
<name>A0A0M3V5H9_9NOSO</name>
<gene>
    <name evidence="10" type="ORF">ACX27_15515</name>
</gene>
<evidence type="ECO:0000256" key="1">
    <source>
        <dbReference type="ARBA" id="ARBA00004141"/>
    </source>
</evidence>
<evidence type="ECO:0000256" key="7">
    <source>
        <dbReference type="SAM" id="Phobius"/>
    </source>
</evidence>
<dbReference type="Pfam" id="PF00999">
    <property type="entry name" value="Na_H_Exchanger"/>
    <property type="match status" value="1"/>
</dbReference>
<dbReference type="PATRIC" id="fig|224013.5.peg.3741"/>
<accession>A0A0M3V5H9</accession>
<feature type="transmembrane region" description="Helical" evidence="7">
    <location>
        <begin position="99"/>
        <end position="122"/>
    </location>
</feature>
<evidence type="ECO:0000256" key="3">
    <source>
        <dbReference type="ARBA" id="ARBA00022692"/>
    </source>
</evidence>
<feature type="domain" description="UspA" evidence="8">
    <location>
        <begin position="435"/>
        <end position="571"/>
    </location>
</feature>
<dbReference type="KEGG" id="npz:ACX27_15515"/>
<reference evidence="10 11" key="2">
    <citation type="journal article" date="2016" name="Genome Announc.">
        <title>Draft Genome Sequence of the N2-Fixing Cyanobacterium Nostoc piscinale CENA21, Isolated from the Brazilian Amazon Floodplain.</title>
        <authorList>
            <person name="Leao T."/>
            <person name="Guimaraes P.I."/>
            <person name="de Melo A.G."/>
            <person name="Ramos R.T."/>
            <person name="Leao P.N."/>
            <person name="Silva A."/>
            <person name="Fiore M.F."/>
            <person name="Schneider M.P."/>
        </authorList>
    </citation>
    <scope>NUCLEOTIDE SEQUENCE [LARGE SCALE GENOMIC DNA]</scope>
    <source>
        <strain evidence="10 11">CENA21</strain>
    </source>
</reference>
<dbReference type="EMBL" id="CP012036">
    <property type="protein sequence ID" value="ALF53943.1"/>
    <property type="molecule type" value="Genomic_DNA"/>
</dbReference>
<comment type="subcellular location">
    <subcellularLocation>
        <location evidence="1">Membrane</location>
        <topology evidence="1">Multi-pass membrane protein</topology>
    </subcellularLocation>
</comment>
<feature type="transmembrane region" description="Helical" evidence="7">
    <location>
        <begin position="374"/>
        <end position="398"/>
    </location>
</feature>
<organism evidence="10 11">
    <name type="scientific">Nostoc piscinale CENA21</name>
    <dbReference type="NCBI Taxonomy" id="224013"/>
    <lineage>
        <taxon>Bacteria</taxon>
        <taxon>Bacillati</taxon>
        <taxon>Cyanobacteriota</taxon>
        <taxon>Cyanophyceae</taxon>
        <taxon>Nostocales</taxon>
        <taxon>Nostocaceae</taxon>
        <taxon>Nostoc</taxon>
    </lineage>
</organism>
<evidence type="ECO:0000256" key="4">
    <source>
        <dbReference type="ARBA" id="ARBA00022989"/>
    </source>
</evidence>